<dbReference type="AlphaFoldDB" id="E3RTX7"/>
<sequence length="58" mass="6787">MALHDVAIYPEIVCNLVSFRLLRQKGIWWDTRSNPTNLRGPDDRRIGDLSETYGQWVL</sequence>
<proteinExistence type="predicted"/>
<dbReference type="HOGENOM" id="CLU_2984703_0_0_1"/>
<organism evidence="2">
    <name type="scientific">Pyrenophora teres f. teres (strain 0-1)</name>
    <name type="common">Barley net blotch fungus</name>
    <name type="synonym">Drechslera teres f. teres</name>
    <dbReference type="NCBI Taxonomy" id="861557"/>
    <lineage>
        <taxon>Eukaryota</taxon>
        <taxon>Fungi</taxon>
        <taxon>Dikarya</taxon>
        <taxon>Ascomycota</taxon>
        <taxon>Pezizomycotina</taxon>
        <taxon>Dothideomycetes</taxon>
        <taxon>Pleosporomycetidae</taxon>
        <taxon>Pleosporales</taxon>
        <taxon>Pleosporineae</taxon>
        <taxon>Pleosporaceae</taxon>
        <taxon>Pyrenophora</taxon>
    </lineage>
</organism>
<reference evidence="1 2" key="1">
    <citation type="journal article" date="2010" name="Genome Biol.">
        <title>A first genome assembly of the barley fungal pathogen Pyrenophora teres f. teres.</title>
        <authorList>
            <person name="Ellwood S.R."/>
            <person name="Liu Z."/>
            <person name="Syme R.A."/>
            <person name="Lai Z."/>
            <person name="Hane J.K."/>
            <person name="Keiper F."/>
            <person name="Moffat C.S."/>
            <person name="Oliver R.P."/>
            <person name="Friesen T.L."/>
        </authorList>
    </citation>
    <scope>NUCLEOTIDE SEQUENCE [LARGE SCALE GENOMIC DNA]</scope>
    <source>
        <strain evidence="1 2">0-1</strain>
    </source>
</reference>
<evidence type="ECO:0000313" key="2">
    <source>
        <dbReference type="Proteomes" id="UP000001067"/>
    </source>
</evidence>
<evidence type="ECO:0000313" key="1">
    <source>
        <dbReference type="EMBL" id="EFQ90822.1"/>
    </source>
</evidence>
<name>E3RTX7_PYRTT</name>
<keyword evidence="2" id="KW-1185">Reference proteome</keyword>
<feature type="non-terminal residue" evidence="1">
    <location>
        <position position="58"/>
    </location>
</feature>
<protein>
    <submittedName>
        <fullName evidence="1">Uncharacterized protein</fullName>
    </submittedName>
</protein>
<accession>E3RTX7</accession>
<dbReference type="EMBL" id="GL535055">
    <property type="protein sequence ID" value="EFQ90822.1"/>
    <property type="molecule type" value="Genomic_DNA"/>
</dbReference>
<dbReference type="KEGG" id="pte:PTT_12498"/>
<gene>
    <name evidence="1" type="ORF">PTT_12498</name>
</gene>
<dbReference type="Proteomes" id="UP000001067">
    <property type="component" value="Unassembled WGS sequence"/>
</dbReference>